<feature type="domain" description="Glutamyl/glutaminyl-tRNA synthetase class Ib catalytic" evidence="11">
    <location>
        <begin position="83"/>
        <end position="421"/>
    </location>
</feature>
<dbReference type="GO" id="GO:0005524">
    <property type="term" value="F:ATP binding"/>
    <property type="evidence" value="ECO:0007669"/>
    <property type="project" value="UniProtKB-KW"/>
</dbReference>
<keyword evidence="5 9" id="KW-0067">ATP-binding</keyword>
<dbReference type="InterPro" id="IPR008925">
    <property type="entry name" value="aa_tRNA-synth_I_cd-bd_sf"/>
</dbReference>
<feature type="compositionally biased region" description="Low complexity" evidence="10">
    <location>
        <begin position="76"/>
        <end position="85"/>
    </location>
</feature>
<feature type="region of interest" description="Disordered" evidence="10">
    <location>
        <begin position="224"/>
        <end position="280"/>
    </location>
</feature>
<dbReference type="InterPro" id="IPR014729">
    <property type="entry name" value="Rossmann-like_a/b/a_fold"/>
</dbReference>
<protein>
    <recommendedName>
        <fullName evidence="2">glutamate--tRNA ligase</fullName>
        <ecNumber evidence="2">6.1.1.17</ecNumber>
    </recommendedName>
    <alternativeName>
        <fullName evidence="8">Glutamyl-tRNA synthetase</fullName>
    </alternativeName>
</protein>
<dbReference type="Gene3D" id="3.40.50.620">
    <property type="entry name" value="HUPs"/>
    <property type="match status" value="1"/>
</dbReference>
<dbReference type="CDD" id="cd00808">
    <property type="entry name" value="GluRS_core"/>
    <property type="match status" value="1"/>
</dbReference>
<evidence type="ECO:0000256" key="4">
    <source>
        <dbReference type="ARBA" id="ARBA00022741"/>
    </source>
</evidence>
<evidence type="ECO:0000256" key="2">
    <source>
        <dbReference type="ARBA" id="ARBA00012835"/>
    </source>
</evidence>
<dbReference type="PANTHER" id="PTHR43311">
    <property type="entry name" value="GLUTAMATE--TRNA LIGASE"/>
    <property type="match status" value="1"/>
</dbReference>
<evidence type="ECO:0000256" key="3">
    <source>
        <dbReference type="ARBA" id="ARBA00022598"/>
    </source>
</evidence>
<name>A0AAV9P830_9PEZI</name>
<dbReference type="GO" id="GO:0000049">
    <property type="term" value="F:tRNA binding"/>
    <property type="evidence" value="ECO:0007669"/>
    <property type="project" value="InterPro"/>
</dbReference>
<evidence type="ECO:0000313" key="12">
    <source>
        <dbReference type="EMBL" id="KAK5167500.1"/>
    </source>
</evidence>
<keyword evidence="13" id="KW-1185">Reference proteome</keyword>
<dbReference type="InterPro" id="IPR049940">
    <property type="entry name" value="GluQ/Sye"/>
</dbReference>
<accession>A0AAV9P830</accession>
<comment type="similarity">
    <text evidence="1">Belongs to the class-I aminoacyl-tRNA synthetase family. Glutamate--tRNA ligase type 1 subfamily.</text>
</comment>
<feature type="region of interest" description="Disordered" evidence="10">
    <location>
        <begin position="59"/>
        <end position="89"/>
    </location>
</feature>
<evidence type="ECO:0000313" key="13">
    <source>
        <dbReference type="Proteomes" id="UP001337655"/>
    </source>
</evidence>
<keyword evidence="7 9" id="KW-0030">Aminoacyl-tRNA synthetase</keyword>
<dbReference type="AlphaFoldDB" id="A0AAV9P830"/>
<dbReference type="InterPro" id="IPR001412">
    <property type="entry name" value="aa-tRNA-synth_I_CS"/>
</dbReference>
<dbReference type="GO" id="GO:0006424">
    <property type="term" value="P:glutamyl-tRNA aminoacylation"/>
    <property type="evidence" value="ECO:0007669"/>
    <property type="project" value="InterPro"/>
</dbReference>
<reference evidence="12 13" key="1">
    <citation type="submission" date="2023-08" db="EMBL/GenBank/DDBJ databases">
        <title>Black Yeasts Isolated from many extreme environments.</title>
        <authorList>
            <person name="Coleine C."/>
            <person name="Stajich J.E."/>
            <person name="Selbmann L."/>
        </authorList>
    </citation>
    <scope>NUCLEOTIDE SEQUENCE [LARGE SCALE GENOMIC DNA]</scope>
    <source>
        <strain evidence="12 13">CCFEE 5935</strain>
    </source>
</reference>
<dbReference type="HAMAP" id="MF_00022">
    <property type="entry name" value="Glu_tRNA_synth_type1"/>
    <property type="match status" value="1"/>
</dbReference>
<dbReference type="InterPro" id="IPR033910">
    <property type="entry name" value="GluRS_core"/>
</dbReference>
<evidence type="ECO:0000259" key="11">
    <source>
        <dbReference type="Pfam" id="PF00749"/>
    </source>
</evidence>
<evidence type="ECO:0000256" key="5">
    <source>
        <dbReference type="ARBA" id="ARBA00022840"/>
    </source>
</evidence>
<organism evidence="12 13">
    <name type="scientific">Saxophila tyrrhenica</name>
    <dbReference type="NCBI Taxonomy" id="1690608"/>
    <lineage>
        <taxon>Eukaryota</taxon>
        <taxon>Fungi</taxon>
        <taxon>Dikarya</taxon>
        <taxon>Ascomycota</taxon>
        <taxon>Pezizomycotina</taxon>
        <taxon>Dothideomycetes</taxon>
        <taxon>Dothideomycetidae</taxon>
        <taxon>Mycosphaerellales</taxon>
        <taxon>Extremaceae</taxon>
        <taxon>Saxophila</taxon>
    </lineage>
</organism>
<dbReference type="SUPFAM" id="SSF52374">
    <property type="entry name" value="Nucleotidylyl transferase"/>
    <property type="match status" value="1"/>
</dbReference>
<feature type="compositionally biased region" description="Basic and acidic residues" evidence="10">
    <location>
        <begin position="237"/>
        <end position="247"/>
    </location>
</feature>
<dbReference type="InterPro" id="IPR000924">
    <property type="entry name" value="Glu/Gln-tRNA-synth"/>
</dbReference>
<dbReference type="Pfam" id="PF00749">
    <property type="entry name" value="tRNA-synt_1c"/>
    <property type="match status" value="1"/>
</dbReference>
<evidence type="ECO:0000256" key="9">
    <source>
        <dbReference type="RuleBase" id="RU363037"/>
    </source>
</evidence>
<evidence type="ECO:0000256" key="8">
    <source>
        <dbReference type="ARBA" id="ARBA00030865"/>
    </source>
</evidence>
<evidence type="ECO:0000256" key="10">
    <source>
        <dbReference type="SAM" id="MobiDB-lite"/>
    </source>
</evidence>
<evidence type="ECO:0000256" key="7">
    <source>
        <dbReference type="ARBA" id="ARBA00023146"/>
    </source>
</evidence>
<comment type="caution">
    <text evidence="12">The sequence shown here is derived from an EMBL/GenBank/DDBJ whole genome shotgun (WGS) entry which is preliminary data.</text>
</comment>
<dbReference type="GO" id="GO:0004818">
    <property type="term" value="F:glutamate-tRNA ligase activity"/>
    <property type="evidence" value="ECO:0007669"/>
    <property type="project" value="UniProtKB-EC"/>
</dbReference>
<feature type="compositionally biased region" description="Low complexity" evidence="10">
    <location>
        <begin position="261"/>
        <end position="280"/>
    </location>
</feature>
<gene>
    <name evidence="12" type="primary">MSE1</name>
    <name evidence="12" type="ORF">LTR77_007199</name>
</gene>
<keyword evidence="6 9" id="KW-0648">Protein biosynthesis</keyword>
<keyword evidence="3 9" id="KW-0436">Ligase</keyword>
<evidence type="ECO:0000256" key="6">
    <source>
        <dbReference type="ARBA" id="ARBA00022917"/>
    </source>
</evidence>
<dbReference type="PROSITE" id="PS00178">
    <property type="entry name" value="AA_TRNA_LIGASE_I"/>
    <property type="match status" value="1"/>
</dbReference>
<proteinExistence type="inferred from homology"/>
<keyword evidence="4 9" id="KW-0547">Nucleotide-binding</keyword>
<dbReference type="GO" id="GO:0005739">
    <property type="term" value="C:mitochondrion"/>
    <property type="evidence" value="ECO:0007669"/>
    <property type="project" value="TreeGrafter"/>
</dbReference>
<dbReference type="EMBL" id="JAVRRT010000011">
    <property type="protein sequence ID" value="KAK5167500.1"/>
    <property type="molecule type" value="Genomic_DNA"/>
</dbReference>
<evidence type="ECO:0000256" key="1">
    <source>
        <dbReference type="ARBA" id="ARBA00007894"/>
    </source>
</evidence>
<dbReference type="NCBIfam" id="TIGR00464">
    <property type="entry name" value="gltX_bact"/>
    <property type="match status" value="1"/>
</dbReference>
<dbReference type="GeneID" id="89928535"/>
<dbReference type="InterPro" id="IPR020058">
    <property type="entry name" value="Glu/Gln-tRNA-synth_Ib_cat-dom"/>
</dbReference>
<dbReference type="EC" id="6.1.1.17" evidence="2"/>
<dbReference type="SUPFAM" id="SSF48163">
    <property type="entry name" value="An anticodon-binding domain of class I aminoacyl-tRNA synthetases"/>
    <property type="match status" value="1"/>
</dbReference>
<dbReference type="PANTHER" id="PTHR43311:SF2">
    <property type="entry name" value="GLUTAMATE--TRNA LIGASE, MITOCHONDRIAL-RELATED"/>
    <property type="match status" value="1"/>
</dbReference>
<sequence>MKTLSSLRPAQWQGTYWICSRCSLLQQRRPAPLKSAQVSSLGTGKYNTRQGPVRAFSSCAEARSKDTANRPRRRTLLPQTPARTRFAPSPTGHLHIGGLRTALFSYLLAKRTGGQLLLRIEDTDQKRLVPGAEAQIYKDLQWAGLQWDEGPEVGGPYGPYRQSERNDIYRTHADEVLERGAAYRCFCPPLKSGDQRAAYVTSGCYQNCSLLEYSISKKRAQEGQEPFTVRLHPPPPVDRRDKGKHTVPDLVYGKIQRLKRSPAAPQASASSEDGGDSGIDAADTVLVKSDGTPTYHFANVVDDHLMKITHVIRGAEWMASTPLHFDIYNAFGWEPPEFAHVGLLVDENEAKLSKRTQDGVALDVASMRDKYDVLPEPLVNFLALLGWSNPTRDDVMDMEALISNFDLKFTRGNTMVKMDKLWYLQKNHVRPMLDRANETNDFAPIMHIVSKIANEVAAIYDDPIINGQSTFKEQKTLLPDRLHAYCADILLADRNNYATPKAWVDQHTYFFEWDEAKVPEIGDKMRSSPGHHVFPTNTFKALANAILDDIPWDANDIPTLTLGPSNPSERAIAALVSRINNIVAKHTWALVLTQMQHELPLAGDQNSGDIAPPLPPHPIADSKIPAWLHRPSLDAEDFKPENLAPHFATTEEHGVIAELAETLKWWHKLLNPLVHRYLRTRLAYGMPGPSVGWVMGLLGREECLRRLGS</sequence>
<dbReference type="PRINTS" id="PR00987">
    <property type="entry name" value="TRNASYNTHGLU"/>
</dbReference>
<dbReference type="RefSeq" id="XP_064657206.1">
    <property type="nucleotide sequence ID" value="XM_064804436.1"/>
</dbReference>
<dbReference type="InterPro" id="IPR004527">
    <property type="entry name" value="Glu-tRNA-ligase_bac/mito"/>
</dbReference>
<dbReference type="GO" id="GO:0008270">
    <property type="term" value="F:zinc ion binding"/>
    <property type="evidence" value="ECO:0007669"/>
    <property type="project" value="InterPro"/>
</dbReference>
<dbReference type="Proteomes" id="UP001337655">
    <property type="component" value="Unassembled WGS sequence"/>
</dbReference>